<feature type="domain" description="Luciferase-like" evidence="2">
    <location>
        <begin position="48"/>
        <end position="231"/>
    </location>
</feature>
<dbReference type="InterPro" id="IPR036661">
    <property type="entry name" value="Luciferase-like_sf"/>
</dbReference>
<dbReference type="PANTHER" id="PTHR30137">
    <property type="entry name" value="LUCIFERASE-LIKE MONOOXYGENASE"/>
    <property type="match status" value="1"/>
</dbReference>
<dbReference type="GO" id="GO:0016491">
    <property type="term" value="F:oxidoreductase activity"/>
    <property type="evidence" value="ECO:0007669"/>
    <property type="project" value="UniProtKB-KW"/>
</dbReference>
<dbReference type="SUPFAM" id="SSF51679">
    <property type="entry name" value="Bacterial luciferase-like"/>
    <property type="match status" value="1"/>
</dbReference>
<dbReference type="RefSeq" id="WP_311726134.1">
    <property type="nucleotide sequence ID" value="NZ_JAVRFD010000011.1"/>
</dbReference>
<sequence length="321" mass="34036">MASHHEPGTAPGTTPDPTPGRTLATALGRTGIWTAALRVTDPATDPSADPAIHDAVRDAAAELEALGYGALWLGGSPSPDQAAFLLEATSRITVATGILSIWDHEAAYVAERHAALDAAHGGRFLLGLGVSHSHMAKQYSRPYTAMREYLDALDAAPAPVPDSRRVLAALGPKMLELSRVRAAGAHPYLVTPEFTAEAREILGADPLLAPDLKVVLEPDLDRARAIARGYLSIYLPMPNYTNNLLRLGFTEDDFRDGGSDRLVSSVFALGDAEAIRRRADEFLTAGADHLAVQVVTTDPLGALPLAEWRALAEALPLGHDG</sequence>
<evidence type="ECO:0000259" key="2">
    <source>
        <dbReference type="Pfam" id="PF00296"/>
    </source>
</evidence>
<feature type="compositionally biased region" description="Low complexity" evidence="1">
    <location>
        <begin position="8"/>
        <end position="22"/>
    </location>
</feature>
<dbReference type="EC" id="1.-.-.-" evidence="3"/>
<proteinExistence type="predicted"/>
<name>A0ABU2XL90_9ACTN</name>
<dbReference type="Proteomes" id="UP001180754">
    <property type="component" value="Unassembled WGS sequence"/>
</dbReference>
<protein>
    <submittedName>
        <fullName evidence="3">LLM class F420-dependent oxidoreductase</fullName>
        <ecNumber evidence="3">1.-.-.-</ecNumber>
    </submittedName>
</protein>
<organism evidence="3 4">
    <name type="scientific">Streptomyces lonegramiae</name>
    <dbReference type="NCBI Taxonomy" id="3075524"/>
    <lineage>
        <taxon>Bacteria</taxon>
        <taxon>Bacillati</taxon>
        <taxon>Actinomycetota</taxon>
        <taxon>Actinomycetes</taxon>
        <taxon>Kitasatosporales</taxon>
        <taxon>Streptomycetaceae</taxon>
        <taxon>Streptomyces</taxon>
    </lineage>
</organism>
<evidence type="ECO:0000256" key="1">
    <source>
        <dbReference type="SAM" id="MobiDB-lite"/>
    </source>
</evidence>
<evidence type="ECO:0000313" key="4">
    <source>
        <dbReference type="Proteomes" id="UP001180754"/>
    </source>
</evidence>
<feature type="region of interest" description="Disordered" evidence="1">
    <location>
        <begin position="1"/>
        <end position="22"/>
    </location>
</feature>
<dbReference type="InterPro" id="IPR019922">
    <property type="entry name" value="Lucif-like_OxRdatse_MSMEG_4141"/>
</dbReference>
<keyword evidence="4" id="KW-1185">Reference proteome</keyword>
<dbReference type="PANTHER" id="PTHR30137:SF18">
    <property type="entry name" value="CONSERVED PROTEIN"/>
    <property type="match status" value="1"/>
</dbReference>
<gene>
    <name evidence="3" type="ORF">RND15_23500</name>
</gene>
<dbReference type="Pfam" id="PF00296">
    <property type="entry name" value="Bac_luciferase"/>
    <property type="match status" value="1"/>
</dbReference>
<dbReference type="InterPro" id="IPR050766">
    <property type="entry name" value="Bact_Lucif_Oxidored"/>
</dbReference>
<accession>A0ABU2XL90</accession>
<comment type="caution">
    <text evidence="3">The sequence shown here is derived from an EMBL/GenBank/DDBJ whole genome shotgun (WGS) entry which is preliminary data.</text>
</comment>
<dbReference type="InterPro" id="IPR011251">
    <property type="entry name" value="Luciferase-like_dom"/>
</dbReference>
<dbReference type="NCBIfam" id="TIGR03620">
    <property type="entry name" value="F420_MSMEG_4141"/>
    <property type="match status" value="1"/>
</dbReference>
<keyword evidence="3" id="KW-0560">Oxidoreductase</keyword>
<dbReference type="EMBL" id="JAVRFD010000011">
    <property type="protein sequence ID" value="MDT0545653.1"/>
    <property type="molecule type" value="Genomic_DNA"/>
</dbReference>
<evidence type="ECO:0000313" key="3">
    <source>
        <dbReference type="EMBL" id="MDT0545653.1"/>
    </source>
</evidence>
<reference evidence="3" key="1">
    <citation type="submission" date="2024-05" db="EMBL/GenBank/DDBJ databases">
        <title>30 novel species of actinomycetes from the DSMZ collection.</title>
        <authorList>
            <person name="Nouioui I."/>
        </authorList>
    </citation>
    <scope>NUCLEOTIDE SEQUENCE</scope>
    <source>
        <strain evidence="3">DSM 41529</strain>
    </source>
</reference>
<dbReference type="Gene3D" id="3.20.20.30">
    <property type="entry name" value="Luciferase-like domain"/>
    <property type="match status" value="1"/>
</dbReference>